<dbReference type="EMBL" id="CP032340">
    <property type="protein sequence ID" value="QCO11159.1"/>
    <property type="molecule type" value="Genomic_DNA"/>
</dbReference>
<feature type="transmembrane region" description="Helical" evidence="1">
    <location>
        <begin position="18"/>
        <end position="37"/>
    </location>
</feature>
<evidence type="ECO:0000313" key="3">
    <source>
        <dbReference type="EMBL" id="QCO11159.1"/>
    </source>
</evidence>
<keyword evidence="1" id="KW-1133">Transmembrane helix</keyword>
<dbReference type="Proteomes" id="UP000298774">
    <property type="component" value="Plasmid p1"/>
</dbReference>
<dbReference type="KEGG" id="abf:AMK58_18100"/>
<protein>
    <recommendedName>
        <fullName evidence="6">DUF2135 domain-containing protein</fullName>
    </recommendedName>
</protein>
<keyword evidence="1" id="KW-0812">Transmembrane</keyword>
<evidence type="ECO:0008006" key="6">
    <source>
        <dbReference type="Google" id="ProtNLM"/>
    </source>
</evidence>
<keyword evidence="5" id="KW-1185">Reference proteome</keyword>
<accession>A0A0P0EY32</accession>
<sequence length="211" mass="23133">MNDFLGEDQTGVLVARDLLTLLLCGFVACAVLAVPFINEAKKTEANQQNESSSSAAAGMEPPGNVIIEARWDDKLRSDVDLWVQAPGDVPVGYSNKSGLIFNLLRDDLGAYADPTEINFETSYSRGIPPGEYTVNVHMFRNLENVFPIWVRVVARVKAEHESGAATIAATRVRLDHEGQEITAFRFNLTERGELVPGSLNAVFKPLRSAKN</sequence>
<geneLocation type="plasmid" evidence="3 4">
    <name>p1</name>
</geneLocation>
<dbReference type="GeneID" id="56449129"/>
<dbReference type="RefSeq" id="WP_035679068.1">
    <property type="nucleotide sequence ID" value="NZ_CP012915.1"/>
</dbReference>
<evidence type="ECO:0000313" key="4">
    <source>
        <dbReference type="Proteomes" id="UP000298774"/>
    </source>
</evidence>
<dbReference type="Proteomes" id="UP001277471">
    <property type="component" value="Unassembled WGS sequence"/>
</dbReference>
<keyword evidence="1" id="KW-0472">Membrane</keyword>
<dbReference type="AlphaFoldDB" id="A0A0P0EY32"/>
<organism evidence="3 4">
    <name type="scientific">Azospirillum brasilense</name>
    <dbReference type="NCBI Taxonomy" id="192"/>
    <lineage>
        <taxon>Bacteria</taxon>
        <taxon>Pseudomonadati</taxon>
        <taxon>Pseudomonadota</taxon>
        <taxon>Alphaproteobacteria</taxon>
        <taxon>Rhodospirillales</taxon>
        <taxon>Azospirillaceae</taxon>
        <taxon>Azospirillum</taxon>
    </lineage>
</organism>
<evidence type="ECO:0000313" key="5">
    <source>
        <dbReference type="Proteomes" id="UP001277471"/>
    </source>
</evidence>
<evidence type="ECO:0000256" key="1">
    <source>
        <dbReference type="SAM" id="Phobius"/>
    </source>
</evidence>
<gene>
    <name evidence="3" type="ORF">D3868_19280</name>
    <name evidence="2" type="ORF">SIM66_06965</name>
</gene>
<proteinExistence type="predicted"/>
<keyword evidence="3" id="KW-0614">Plasmid</keyword>
<reference evidence="2 5" key="2">
    <citation type="submission" date="2023-11" db="EMBL/GenBank/DDBJ databases">
        <title>MicrobeMod: A computational toolkit for identifying prokaryotic methylation and restriction-modification with nanopore sequencing.</title>
        <authorList>
            <person name="Crits-Christoph A."/>
            <person name="Kang S.C."/>
            <person name="Lee H."/>
            <person name="Ostrov N."/>
        </authorList>
    </citation>
    <scope>NUCLEOTIDE SEQUENCE [LARGE SCALE GENOMIC DNA]</scope>
    <source>
        <strain evidence="2 5">ATCC 29145</strain>
    </source>
</reference>
<name>A0A0P0EY32_AZOBR</name>
<reference evidence="3 4" key="1">
    <citation type="submission" date="2018-09" db="EMBL/GenBank/DDBJ databases">
        <title>Whole genome based analysis of evolution and adaptive divergence in Indian and Brazilian strains of Azospirillum brasilense.</title>
        <authorList>
            <person name="Singh C."/>
            <person name="Tripathi A.K."/>
        </authorList>
    </citation>
    <scope>NUCLEOTIDE SEQUENCE [LARGE SCALE GENOMIC DNA]</scope>
    <source>
        <strain evidence="3 4">MTCC4038</strain>
        <plasmid evidence="3 4">p1</plasmid>
    </source>
</reference>
<dbReference type="EMBL" id="JAWXYC010000003">
    <property type="protein sequence ID" value="MDX5950927.1"/>
    <property type="molecule type" value="Genomic_DNA"/>
</dbReference>
<evidence type="ECO:0000313" key="2">
    <source>
        <dbReference type="EMBL" id="MDX5950927.1"/>
    </source>
</evidence>